<keyword evidence="1" id="KW-0560">Oxidoreductase</keyword>
<dbReference type="SUPFAM" id="SSF51735">
    <property type="entry name" value="NAD(P)-binding Rossmann-fold domains"/>
    <property type="match status" value="1"/>
</dbReference>
<comment type="caution">
    <text evidence="4">The sequence shown here is derived from an EMBL/GenBank/DDBJ whole genome shotgun (WGS) entry which is preliminary data.</text>
</comment>
<gene>
    <name evidence="4" type="ORF">Clacol_002653</name>
</gene>
<accession>A0AAV5A487</accession>
<keyword evidence="5" id="KW-1185">Reference proteome</keyword>
<evidence type="ECO:0000313" key="4">
    <source>
        <dbReference type="EMBL" id="GJJ08437.1"/>
    </source>
</evidence>
<evidence type="ECO:0000313" key="5">
    <source>
        <dbReference type="Proteomes" id="UP001050691"/>
    </source>
</evidence>
<dbReference type="PANTHER" id="PTHR48075:SF5">
    <property type="entry name" value="3-HYDROXYBUTYRYL-COA DEHYDROGENASE"/>
    <property type="match status" value="1"/>
</dbReference>
<dbReference type="GO" id="GO:0070403">
    <property type="term" value="F:NAD+ binding"/>
    <property type="evidence" value="ECO:0007669"/>
    <property type="project" value="InterPro"/>
</dbReference>
<dbReference type="InterPro" id="IPR008927">
    <property type="entry name" value="6-PGluconate_DH-like_C_sf"/>
</dbReference>
<evidence type="ECO:0008006" key="6">
    <source>
        <dbReference type="Google" id="ProtNLM"/>
    </source>
</evidence>
<dbReference type="SUPFAM" id="SSF48179">
    <property type="entry name" value="6-phosphogluconate dehydrogenase C-terminal domain-like"/>
    <property type="match status" value="1"/>
</dbReference>
<proteinExistence type="predicted"/>
<dbReference type="Proteomes" id="UP001050691">
    <property type="component" value="Unassembled WGS sequence"/>
</dbReference>
<dbReference type="EMBL" id="BPWL01000003">
    <property type="protein sequence ID" value="GJJ08437.1"/>
    <property type="molecule type" value="Genomic_DNA"/>
</dbReference>
<dbReference type="InterPro" id="IPR006108">
    <property type="entry name" value="3HC_DH_C"/>
</dbReference>
<name>A0AAV5A487_9AGAM</name>
<dbReference type="PANTHER" id="PTHR48075">
    <property type="entry name" value="3-HYDROXYACYL-COA DEHYDROGENASE FAMILY PROTEIN"/>
    <property type="match status" value="1"/>
</dbReference>
<organism evidence="4 5">
    <name type="scientific">Clathrus columnatus</name>
    <dbReference type="NCBI Taxonomy" id="1419009"/>
    <lineage>
        <taxon>Eukaryota</taxon>
        <taxon>Fungi</taxon>
        <taxon>Dikarya</taxon>
        <taxon>Basidiomycota</taxon>
        <taxon>Agaricomycotina</taxon>
        <taxon>Agaricomycetes</taxon>
        <taxon>Phallomycetidae</taxon>
        <taxon>Phallales</taxon>
        <taxon>Clathraceae</taxon>
        <taxon>Clathrus</taxon>
    </lineage>
</organism>
<evidence type="ECO:0000259" key="3">
    <source>
        <dbReference type="Pfam" id="PF02737"/>
    </source>
</evidence>
<evidence type="ECO:0000256" key="1">
    <source>
        <dbReference type="ARBA" id="ARBA00023002"/>
    </source>
</evidence>
<feature type="domain" description="3-hydroxyacyl-CoA dehydrogenase C-terminal" evidence="2">
    <location>
        <begin position="487"/>
        <end position="559"/>
    </location>
</feature>
<dbReference type="InterPro" id="IPR006176">
    <property type="entry name" value="3-OHacyl-CoA_DH_NAD-bd"/>
</dbReference>
<dbReference type="InterPro" id="IPR036291">
    <property type="entry name" value="NAD(P)-bd_dom_sf"/>
</dbReference>
<dbReference type="InterPro" id="IPR013328">
    <property type="entry name" value="6PGD_dom2"/>
</dbReference>
<reference evidence="4" key="1">
    <citation type="submission" date="2021-10" db="EMBL/GenBank/DDBJ databases">
        <title>De novo Genome Assembly of Clathrus columnatus (Basidiomycota, Fungi) Using Illumina and Nanopore Sequence Data.</title>
        <authorList>
            <person name="Ogiso-Tanaka E."/>
            <person name="Itagaki H."/>
            <person name="Hosoya T."/>
            <person name="Hosaka K."/>
        </authorList>
    </citation>
    <scope>NUCLEOTIDE SEQUENCE</scope>
    <source>
        <strain evidence="4">MO-923</strain>
    </source>
</reference>
<dbReference type="Pfam" id="PF00725">
    <property type="entry name" value="3HCDH"/>
    <property type="match status" value="1"/>
</dbReference>
<dbReference type="GO" id="GO:0006631">
    <property type="term" value="P:fatty acid metabolic process"/>
    <property type="evidence" value="ECO:0007669"/>
    <property type="project" value="InterPro"/>
</dbReference>
<evidence type="ECO:0000259" key="2">
    <source>
        <dbReference type="Pfam" id="PF00725"/>
    </source>
</evidence>
<sequence length="560" mass="62603">MSPVDDNQIETTLYYSSYPNPELESVTPDSSMVVDSRFEVHGVNEDSACILRSSGVVNCSGCIELELNHLMQNAINCKHVYTEILKNVEAAGYNGLNYQVDTLTWNDERLELLHAMTSAKPPLCYWTGYDQPVLVSARHIRPWTVLLPELPTTFIFPRRWINFRGHKSLPLWRSALCAVVSVLFLRPGMSLAELRRRLVSVYDRQELNDLLEFLLAKNFVEKVSPAMRNHQIRETGILEEEEVNLSLTYARRCSSAIMAILHGIKMLGVVGSGQMGLGIAYVSALRARVSVALTDKSEAQIVSGLAFFDKLLKRDIEKGRITAREAEEAKNRVQAVQDVKDLRDADMAVSENFSIKSTIFRRLAAEVRPDAILASNTSSIPITKIATSVVPEGMSASSPEGIKHTSRVVGNIESSLHNDAHLKRGPSNGMIEIWSFELRLVELIPAIQTSKETLERARAFAIACGKGEIYDDQYCKDSNVLGIYRTTRDDIDKTLKLGMNHPMGPLQLADFIGLDTCLFIQRTLYEGTSDSKYRPSVLLERMVDAGWLGKKSGKGFYDYS</sequence>
<protein>
    <recommendedName>
        <fullName evidence="6">3-hydroxyacyl-CoA dehydrogenase</fullName>
    </recommendedName>
</protein>
<dbReference type="GO" id="GO:0016616">
    <property type="term" value="F:oxidoreductase activity, acting on the CH-OH group of donors, NAD or NADP as acceptor"/>
    <property type="evidence" value="ECO:0007669"/>
    <property type="project" value="InterPro"/>
</dbReference>
<dbReference type="Gene3D" id="1.10.1040.10">
    <property type="entry name" value="N-(1-d-carboxylethyl)-l-norvaline Dehydrogenase, domain 2"/>
    <property type="match status" value="1"/>
</dbReference>
<feature type="domain" description="3-hydroxyacyl-CoA dehydrogenase NAD binding" evidence="3">
    <location>
        <begin position="267"/>
        <end position="389"/>
    </location>
</feature>
<dbReference type="AlphaFoldDB" id="A0AAV5A487"/>
<dbReference type="Gene3D" id="3.40.50.720">
    <property type="entry name" value="NAD(P)-binding Rossmann-like Domain"/>
    <property type="match status" value="1"/>
</dbReference>
<dbReference type="Pfam" id="PF02737">
    <property type="entry name" value="3HCDH_N"/>
    <property type="match status" value="1"/>
</dbReference>